<organism evidence="1 2">
    <name type="scientific">Chloracidobacterium validum</name>
    <dbReference type="NCBI Taxonomy" id="2821543"/>
    <lineage>
        <taxon>Bacteria</taxon>
        <taxon>Pseudomonadati</taxon>
        <taxon>Acidobacteriota</taxon>
        <taxon>Terriglobia</taxon>
        <taxon>Terriglobales</taxon>
        <taxon>Acidobacteriaceae</taxon>
        <taxon>Chloracidobacterium</taxon>
    </lineage>
</organism>
<name>A0ABX8BF93_9BACT</name>
<proteinExistence type="predicted"/>
<dbReference type="InterPro" id="IPR005624">
    <property type="entry name" value="PduO/GlcC-like"/>
</dbReference>
<evidence type="ECO:0000313" key="1">
    <source>
        <dbReference type="EMBL" id="QUW04656.1"/>
    </source>
</evidence>
<protein>
    <submittedName>
        <fullName evidence="1">Heme-binding protein</fullName>
    </submittedName>
</protein>
<reference evidence="1 2" key="1">
    <citation type="submission" date="2021-03" db="EMBL/GenBank/DDBJ databases">
        <title>Genomic and phenotypic characterization of Chloracidobacterium isolates provides evidence for multiple species.</title>
        <authorList>
            <person name="Saini M.K."/>
            <person name="Costas A.M.G."/>
            <person name="Tank M."/>
            <person name="Bryant D.A."/>
        </authorList>
    </citation>
    <scope>NUCLEOTIDE SEQUENCE [LARGE SCALE GENOMIC DNA]</scope>
    <source>
        <strain evidence="1 2">BV2-C</strain>
    </source>
</reference>
<dbReference type="PANTHER" id="PTHR34309:SF1">
    <property type="entry name" value="PROTEIN GLCG"/>
    <property type="match status" value="1"/>
</dbReference>
<dbReference type="RefSeq" id="WP_211430545.1">
    <property type="nucleotide sequence ID" value="NZ_CP072649.1"/>
</dbReference>
<accession>A0ABX8BF93</accession>
<dbReference type="EMBL" id="CP072649">
    <property type="protein sequence ID" value="QUW04656.1"/>
    <property type="molecule type" value="Genomic_DNA"/>
</dbReference>
<gene>
    <name evidence="1" type="ORF">J8C06_12845</name>
</gene>
<dbReference type="Pfam" id="PF03928">
    <property type="entry name" value="HbpS-like"/>
    <property type="match status" value="2"/>
</dbReference>
<dbReference type="InterPro" id="IPR052517">
    <property type="entry name" value="GlcG_carb_metab_protein"/>
</dbReference>
<dbReference type="SUPFAM" id="SSF143744">
    <property type="entry name" value="GlcG-like"/>
    <property type="match status" value="3"/>
</dbReference>
<evidence type="ECO:0000313" key="2">
    <source>
        <dbReference type="Proteomes" id="UP000676506"/>
    </source>
</evidence>
<dbReference type="PROSITE" id="PS51257">
    <property type="entry name" value="PROKAR_LIPOPROTEIN"/>
    <property type="match status" value="1"/>
</dbReference>
<dbReference type="Proteomes" id="UP000676506">
    <property type="component" value="Chromosome 2"/>
</dbReference>
<keyword evidence="2" id="KW-1185">Reference proteome</keyword>
<dbReference type="Gene3D" id="3.30.450.150">
    <property type="entry name" value="Haem-degrading domain"/>
    <property type="match status" value="2"/>
</dbReference>
<dbReference type="InterPro" id="IPR038084">
    <property type="entry name" value="PduO/GlcC-like_sf"/>
</dbReference>
<sequence length="597" mass="61537">MCRSLFRRLHSLPSLAVALLATVLPLLSACGGRNIAGSGVVIAPPPQTQALNKPLCPTPNERALSTSDVTQIITQAVTRAAALNLRATIAVTDREANVLAVFRMTGANPNTFIPGGPLGGRAIPSELAAISKAGTCSFFGTTGNAFTPRTASFIVQEHFPPGVSFTRGGPLFGVQFSSLLFSDINPRLPLGLSADAGGVPLYIGDSPVGGIGVELDGNYSLDPDPTDNDQSPEEIIAVAGARGFEAPAGIRGNLILVDGVALRFVNAPPPTAEPLVNLATQGSFMVIPAFGTQATPKAGVPFLGAGSQFTCGTLGGRPVRIFTPLANITPSAQLSVAEVERLLSQAIQQAYSTRAGIRLPLNNFAEVNVAVVDANGNLLGLRGTPDAPVFGLDVCVQKARSAAFLSNPNAGAILTAAGFGSYVNRAAADGVQLNGSIAFSCRGLGDLHRPFFPDGIDCTGSNPCAPNAPGPFSNASRLFTSTNVWSPFNTGLQLDLIAGTLADILTNYSNPGSVPVIRRPPNNVRNGLQIFAGGVPIYKNGVLVGAVGISGDGIDQDDIIASFGSAGFESPANIRSDQVIVRGVRLAFVKFPANPNL</sequence>
<dbReference type="PANTHER" id="PTHR34309">
    <property type="entry name" value="SLR1406 PROTEIN"/>
    <property type="match status" value="1"/>
</dbReference>